<evidence type="ECO:0000313" key="2">
    <source>
        <dbReference type="EMBL" id="TYS73689.1"/>
    </source>
</evidence>
<gene>
    <name evidence="2" type="ORF">FZC75_04985</name>
</gene>
<evidence type="ECO:0000313" key="3">
    <source>
        <dbReference type="Proteomes" id="UP000324517"/>
    </source>
</evidence>
<dbReference type="Proteomes" id="UP000324517">
    <property type="component" value="Unassembled WGS sequence"/>
</dbReference>
<dbReference type="EMBL" id="VTET01000002">
    <property type="protein sequence ID" value="TYS73689.1"/>
    <property type="molecule type" value="Genomic_DNA"/>
</dbReference>
<organism evidence="2 3">
    <name type="scientific">Sutcliffiella horikoshii</name>
    <dbReference type="NCBI Taxonomy" id="79883"/>
    <lineage>
        <taxon>Bacteria</taxon>
        <taxon>Bacillati</taxon>
        <taxon>Bacillota</taxon>
        <taxon>Bacilli</taxon>
        <taxon>Bacillales</taxon>
        <taxon>Bacillaceae</taxon>
        <taxon>Sutcliffiella</taxon>
    </lineage>
</organism>
<feature type="region of interest" description="Disordered" evidence="1">
    <location>
        <begin position="1"/>
        <end position="26"/>
    </location>
</feature>
<accession>A0A5D4TEM4</accession>
<evidence type="ECO:0000256" key="1">
    <source>
        <dbReference type="SAM" id="MobiDB-lite"/>
    </source>
</evidence>
<dbReference type="AlphaFoldDB" id="A0A5D4TEM4"/>
<proteinExistence type="predicted"/>
<reference evidence="2 3" key="1">
    <citation type="submission" date="2019-08" db="EMBL/GenBank/DDBJ databases">
        <title>Bacillus genomes from the desert of Cuatro Cienegas, Coahuila.</title>
        <authorList>
            <person name="Olmedo-Alvarez G."/>
        </authorList>
    </citation>
    <scope>NUCLEOTIDE SEQUENCE [LARGE SCALE GENOMIC DNA]</scope>
    <source>
        <strain evidence="2 3">CH98b_3T</strain>
    </source>
</reference>
<protein>
    <submittedName>
        <fullName evidence="2">Uncharacterized protein</fullName>
    </submittedName>
</protein>
<comment type="caution">
    <text evidence="2">The sequence shown here is derived from an EMBL/GenBank/DDBJ whole genome shotgun (WGS) entry which is preliminary data.</text>
</comment>
<name>A0A5D4TEM4_9BACI</name>
<sequence>MKWKARRRPREEGTGETPQASEAPGTEINRITDILFPIFSKKLQIKVSLKTQKAARSIIHFLRLM</sequence>